<dbReference type="AlphaFoldDB" id="A0ABC8R4Q8"/>
<protein>
    <submittedName>
        <fullName evidence="1">Uncharacterized protein</fullName>
    </submittedName>
</protein>
<evidence type="ECO:0000313" key="1">
    <source>
        <dbReference type="EMBL" id="CAK9139702.1"/>
    </source>
</evidence>
<proteinExistence type="predicted"/>
<keyword evidence="2" id="KW-1185">Reference proteome</keyword>
<name>A0ABC8R4Q8_9AQUA</name>
<accession>A0ABC8R4Q8</accession>
<organism evidence="1 2">
    <name type="scientific">Ilex paraguariensis</name>
    <name type="common">yerba mate</name>
    <dbReference type="NCBI Taxonomy" id="185542"/>
    <lineage>
        <taxon>Eukaryota</taxon>
        <taxon>Viridiplantae</taxon>
        <taxon>Streptophyta</taxon>
        <taxon>Embryophyta</taxon>
        <taxon>Tracheophyta</taxon>
        <taxon>Spermatophyta</taxon>
        <taxon>Magnoliopsida</taxon>
        <taxon>eudicotyledons</taxon>
        <taxon>Gunneridae</taxon>
        <taxon>Pentapetalae</taxon>
        <taxon>asterids</taxon>
        <taxon>campanulids</taxon>
        <taxon>Aquifoliales</taxon>
        <taxon>Aquifoliaceae</taxon>
        <taxon>Ilex</taxon>
    </lineage>
</organism>
<dbReference type="EMBL" id="CAUOFW020000981">
    <property type="protein sequence ID" value="CAK9139702.1"/>
    <property type="molecule type" value="Genomic_DNA"/>
</dbReference>
<feature type="non-terminal residue" evidence="1">
    <location>
        <position position="1"/>
    </location>
</feature>
<evidence type="ECO:0000313" key="2">
    <source>
        <dbReference type="Proteomes" id="UP001642360"/>
    </source>
</evidence>
<gene>
    <name evidence="1" type="ORF">ILEXP_LOCUS7102</name>
</gene>
<reference evidence="1 2" key="1">
    <citation type="submission" date="2024-02" db="EMBL/GenBank/DDBJ databases">
        <authorList>
            <person name="Vignale AGUSTIN F."/>
            <person name="Sosa J E."/>
            <person name="Modenutti C."/>
        </authorList>
    </citation>
    <scope>NUCLEOTIDE SEQUENCE [LARGE SCALE GENOMIC DNA]</scope>
</reference>
<dbReference type="Proteomes" id="UP001642360">
    <property type="component" value="Unassembled WGS sequence"/>
</dbReference>
<comment type="caution">
    <text evidence="1">The sequence shown here is derived from an EMBL/GenBank/DDBJ whole genome shotgun (WGS) entry which is preliminary data.</text>
</comment>
<sequence length="77" mass="8759">DHISILLVKCMVIQRMRIVMLVIFAMLQSVKMIPLSRVVVVHGDPDDLGKGEHQFFNHYIAFIVASNVNHLPYNKAS</sequence>